<organism evidence="2 3">
    <name type="scientific">Arthrobacter humicola</name>
    <dbReference type="NCBI Taxonomy" id="409291"/>
    <lineage>
        <taxon>Bacteria</taxon>
        <taxon>Bacillati</taxon>
        <taxon>Actinomycetota</taxon>
        <taxon>Actinomycetes</taxon>
        <taxon>Micrococcales</taxon>
        <taxon>Micrococcaceae</taxon>
        <taxon>Arthrobacter</taxon>
    </lineage>
</organism>
<proteinExistence type="predicted"/>
<comment type="caution">
    <text evidence="2">The sequence shown here is derived from an EMBL/GenBank/DDBJ whole genome shotgun (WGS) entry which is preliminary data.</text>
</comment>
<sequence length="203" mass="21114">MALMFLPRGQWPLLPQVLLFVLGSWWFVVQAVSYRTRPRDGPPVRGRAVAGKHVGDRPVAGRAKPLYDAAAMAAMAFMLAAGDLGAVPQSEARLLPVAPAHHGAAAAGPLTARLPGWGDQLSLVPAAAFGLAVFFGLATVAWTLRLLLQLWPRTGGTSVAAALCSRGGALRGARWPRCRVIADTAVEIVAAGALALMLAALAA</sequence>
<dbReference type="EMBL" id="BAAAQB010000041">
    <property type="protein sequence ID" value="GAA2144731.1"/>
    <property type="molecule type" value="Genomic_DNA"/>
</dbReference>
<protein>
    <recommendedName>
        <fullName evidence="4">DUF5134 domain-containing protein</fullName>
    </recommendedName>
</protein>
<dbReference type="InterPro" id="IPR033458">
    <property type="entry name" value="DUF5134"/>
</dbReference>
<evidence type="ECO:0000313" key="3">
    <source>
        <dbReference type="Proteomes" id="UP001500102"/>
    </source>
</evidence>
<dbReference type="Pfam" id="PF17197">
    <property type="entry name" value="DUF5134"/>
    <property type="match status" value="1"/>
</dbReference>
<evidence type="ECO:0008006" key="4">
    <source>
        <dbReference type="Google" id="ProtNLM"/>
    </source>
</evidence>
<reference evidence="3" key="1">
    <citation type="journal article" date="2019" name="Int. J. Syst. Evol. Microbiol.">
        <title>The Global Catalogue of Microorganisms (GCM) 10K type strain sequencing project: providing services to taxonomists for standard genome sequencing and annotation.</title>
        <authorList>
            <consortium name="The Broad Institute Genomics Platform"/>
            <consortium name="The Broad Institute Genome Sequencing Center for Infectious Disease"/>
            <person name="Wu L."/>
            <person name="Ma J."/>
        </authorList>
    </citation>
    <scope>NUCLEOTIDE SEQUENCE [LARGE SCALE GENOMIC DNA]</scope>
    <source>
        <strain evidence="3">JCM 15921</strain>
    </source>
</reference>
<feature type="transmembrane region" description="Helical" evidence="1">
    <location>
        <begin position="123"/>
        <end position="144"/>
    </location>
</feature>
<dbReference type="Proteomes" id="UP001500102">
    <property type="component" value="Unassembled WGS sequence"/>
</dbReference>
<keyword evidence="1" id="KW-0812">Transmembrane</keyword>
<name>A0ABP5LEF1_9MICC</name>
<feature type="transmembrane region" description="Helical" evidence="1">
    <location>
        <begin position="12"/>
        <end position="29"/>
    </location>
</feature>
<evidence type="ECO:0000313" key="2">
    <source>
        <dbReference type="EMBL" id="GAA2144731.1"/>
    </source>
</evidence>
<evidence type="ECO:0000256" key="1">
    <source>
        <dbReference type="SAM" id="Phobius"/>
    </source>
</evidence>
<feature type="transmembrane region" description="Helical" evidence="1">
    <location>
        <begin position="180"/>
        <end position="202"/>
    </location>
</feature>
<keyword evidence="1" id="KW-0472">Membrane</keyword>
<keyword evidence="1" id="KW-1133">Transmembrane helix</keyword>
<gene>
    <name evidence="2" type="ORF">GCM10009825_36540</name>
</gene>
<accession>A0ABP5LEF1</accession>
<keyword evidence="3" id="KW-1185">Reference proteome</keyword>